<comment type="caution">
    <text evidence="4">The sequence shown here is derived from an EMBL/GenBank/DDBJ whole genome shotgun (WGS) entry which is preliminary data.</text>
</comment>
<accession>A0ABQ8H1G7</accession>
<feature type="domain" description="Zinc knuckle CX2CX4HX4C" evidence="3">
    <location>
        <begin position="194"/>
        <end position="242"/>
    </location>
</feature>
<keyword evidence="5" id="KW-1185">Reference proteome</keyword>
<evidence type="ECO:0000256" key="2">
    <source>
        <dbReference type="SAM" id="MobiDB-lite"/>
    </source>
</evidence>
<dbReference type="PANTHER" id="PTHR31286:SF167">
    <property type="entry name" value="OS09G0268800 PROTEIN"/>
    <property type="match status" value="1"/>
</dbReference>
<evidence type="ECO:0000313" key="4">
    <source>
        <dbReference type="EMBL" id="KAH7544060.1"/>
    </source>
</evidence>
<keyword evidence="1" id="KW-0175">Coiled coil</keyword>
<dbReference type="InterPro" id="IPR040256">
    <property type="entry name" value="At4g02000-like"/>
</dbReference>
<proteinExistence type="predicted"/>
<feature type="coiled-coil region" evidence="1">
    <location>
        <begin position="673"/>
        <end position="700"/>
    </location>
</feature>
<name>A0ABQ8H1G7_9ROSI</name>
<feature type="compositionally biased region" description="Basic and acidic residues" evidence="2">
    <location>
        <begin position="576"/>
        <end position="590"/>
    </location>
</feature>
<reference evidence="4 5" key="1">
    <citation type="submission" date="2021-02" db="EMBL/GenBank/DDBJ databases">
        <title>Plant Genome Project.</title>
        <authorList>
            <person name="Zhang R.-G."/>
        </authorList>
    </citation>
    <scope>NUCLEOTIDE SEQUENCE [LARGE SCALE GENOMIC DNA]</scope>
    <source>
        <tissue evidence="4">Leaves</tissue>
    </source>
</reference>
<dbReference type="PANTHER" id="PTHR31286">
    <property type="entry name" value="GLYCINE-RICH CELL WALL STRUCTURAL PROTEIN 1.8-LIKE"/>
    <property type="match status" value="1"/>
</dbReference>
<dbReference type="InterPro" id="IPR025836">
    <property type="entry name" value="Zn_knuckle_CX2CX4HX4C"/>
</dbReference>
<sequence>MDQPSSAISTKTSQTLYAADLHNGCNMMVGISIALDASANLNSYNLVRQNPFYDAGCVRHSMDPQELSKLCETLSISEVDGPRINFSGDIKEAGSKKISLCLVDLADRRWVLSGGPWSFDGALLVLEEPSGLGDFNKMQFDKADFWIQLHNIPLFCMTKEAGLQLGSKVGKVKDIDTGPSGDCMGKFLRIRVNIDVSRPLKRGIRVSLDESEESVMLLIRYERLPEYFFGCGMVGHHVRDCPSAPAGADFVQADNQPFGPWLRASSSGVSRPSRENTGRAAPVTPTGNMAGLGERRLVVATAARSKTAILKKNSDLMAPAMASSAEGERAASMGAAKGVLLRVETAPGGMGKSVATVSLGAGAASIVARSPPLAAQVHGHLAHADTVQVLGHPTHEGAAHVHSHLAHEGAAHMHGPLALEGDAQVHPCMASILGLKSAAHVQPCLALPDGHACDACVHPCTALECALPVHVGARHVQPCVSLLNGRDSAAHVLPCMAQVRGVEMTEEGSAVSFTFSTQADASNTELSPLHTAAMEVDRKHFKWKRVVRMGMVGNGDGVQLSGLGKRAELEPLEGEGSDRVKRSRGSKNEESSLLKLARPGCYWESDPGCGATGFSCYEYGKTGGLRSSLALEEHSAGKDPVGVYGAVVPVVTPDGMSVGPNTTCLAHTGLLEAKQSTVEIKNLGEELRDSKKELEAIRQELVAGAQIADYHARVCELKGKFK</sequence>
<organism evidence="4 5">
    <name type="scientific">Xanthoceras sorbifolium</name>
    <dbReference type="NCBI Taxonomy" id="99658"/>
    <lineage>
        <taxon>Eukaryota</taxon>
        <taxon>Viridiplantae</taxon>
        <taxon>Streptophyta</taxon>
        <taxon>Embryophyta</taxon>
        <taxon>Tracheophyta</taxon>
        <taxon>Spermatophyta</taxon>
        <taxon>Magnoliopsida</taxon>
        <taxon>eudicotyledons</taxon>
        <taxon>Gunneridae</taxon>
        <taxon>Pentapetalae</taxon>
        <taxon>rosids</taxon>
        <taxon>malvids</taxon>
        <taxon>Sapindales</taxon>
        <taxon>Sapindaceae</taxon>
        <taxon>Xanthoceroideae</taxon>
        <taxon>Xanthoceras</taxon>
    </lineage>
</organism>
<protein>
    <recommendedName>
        <fullName evidence="3">Zinc knuckle CX2CX4HX4C domain-containing protein</fullName>
    </recommendedName>
</protein>
<dbReference type="Proteomes" id="UP000827721">
    <property type="component" value="Unassembled WGS sequence"/>
</dbReference>
<feature type="region of interest" description="Disordered" evidence="2">
    <location>
        <begin position="262"/>
        <end position="289"/>
    </location>
</feature>
<dbReference type="Pfam" id="PF14392">
    <property type="entry name" value="zf-CCHC_4"/>
    <property type="match status" value="1"/>
</dbReference>
<feature type="region of interest" description="Disordered" evidence="2">
    <location>
        <begin position="564"/>
        <end position="590"/>
    </location>
</feature>
<evidence type="ECO:0000313" key="5">
    <source>
        <dbReference type="Proteomes" id="UP000827721"/>
    </source>
</evidence>
<gene>
    <name evidence="4" type="ORF">JRO89_XS15G0098100</name>
</gene>
<evidence type="ECO:0000256" key="1">
    <source>
        <dbReference type="SAM" id="Coils"/>
    </source>
</evidence>
<dbReference type="EMBL" id="JAFEMO010000015">
    <property type="protein sequence ID" value="KAH7544060.1"/>
    <property type="molecule type" value="Genomic_DNA"/>
</dbReference>
<evidence type="ECO:0000259" key="3">
    <source>
        <dbReference type="Pfam" id="PF14392"/>
    </source>
</evidence>